<keyword evidence="2" id="KW-1185">Reference proteome</keyword>
<gene>
    <name evidence="1" type="ORF">AFM12_07690</name>
</gene>
<name>A0A0P7C5E1_9BACT</name>
<dbReference type="InterPro" id="IPR036770">
    <property type="entry name" value="Ankyrin_rpt-contain_sf"/>
</dbReference>
<dbReference type="Gene3D" id="1.25.40.20">
    <property type="entry name" value="Ankyrin repeat-containing domain"/>
    <property type="match status" value="1"/>
</dbReference>
<dbReference type="STRING" id="1605367.AFM12_07690"/>
<evidence type="ECO:0008006" key="3">
    <source>
        <dbReference type="Google" id="ProtNLM"/>
    </source>
</evidence>
<evidence type="ECO:0000313" key="2">
    <source>
        <dbReference type="Proteomes" id="UP000050454"/>
    </source>
</evidence>
<dbReference type="OrthoDB" id="928522at2"/>
<comment type="caution">
    <text evidence="1">The sequence shown here is derived from an EMBL/GenBank/DDBJ whole genome shotgun (WGS) entry which is preliminary data.</text>
</comment>
<dbReference type="RefSeq" id="WP_055146218.1">
    <property type="nucleotide sequence ID" value="NZ_JXSZ01000006.1"/>
</dbReference>
<dbReference type="PATRIC" id="fig|1605367.3.peg.2912"/>
<reference evidence="1 2" key="1">
    <citation type="submission" date="2015-07" db="EMBL/GenBank/DDBJ databases">
        <title>The draft genome sequence of Leadbetterella sp. JN14-9.</title>
        <authorList>
            <person name="Liu Y."/>
            <person name="Du J."/>
            <person name="Shao Z."/>
        </authorList>
    </citation>
    <scope>NUCLEOTIDE SEQUENCE [LARGE SCALE GENOMIC DNA]</scope>
    <source>
        <strain evidence="1 2">JN14-9</strain>
    </source>
</reference>
<dbReference type="AlphaFoldDB" id="A0A0P7C5E1"/>
<sequence>MKIYCHPQVAEVRKIYGNLLFERGEKTIALHLEEMVDLLWTAHLNNNKAAETELSNYLPGFTKDQPIDHNKVKSCIANEYGFDRWKNLPHEPYDHLFENAVDCLLSGDIEKLKETIRQYPKLIHQTSQYGHKATLLHYTASNGVELWRQQVPENLPEIVRFLLDSGANPKAKMKVYRGNFRVLPLLETSAHPRDCGLLEELKSLFI</sequence>
<dbReference type="EMBL" id="LGTQ01000006">
    <property type="protein sequence ID" value="KPM48501.1"/>
    <property type="molecule type" value="Genomic_DNA"/>
</dbReference>
<dbReference type="Proteomes" id="UP000050454">
    <property type="component" value="Unassembled WGS sequence"/>
</dbReference>
<evidence type="ECO:0000313" key="1">
    <source>
        <dbReference type="EMBL" id="KPM48501.1"/>
    </source>
</evidence>
<proteinExistence type="predicted"/>
<organism evidence="1 2">
    <name type="scientific">Jiulongibacter sediminis</name>
    <dbReference type="NCBI Taxonomy" id="1605367"/>
    <lineage>
        <taxon>Bacteria</taxon>
        <taxon>Pseudomonadati</taxon>
        <taxon>Bacteroidota</taxon>
        <taxon>Cytophagia</taxon>
        <taxon>Cytophagales</taxon>
        <taxon>Leadbetterellaceae</taxon>
        <taxon>Jiulongibacter</taxon>
    </lineage>
</organism>
<accession>A0A0P7C5E1</accession>
<protein>
    <recommendedName>
        <fullName evidence="3">Ankyrin</fullName>
    </recommendedName>
</protein>